<sequence length="364" mass="40459">MSVGPADDKGTVLYYEDTGAPEGSQKYTTLILVHGAMFHGAIFQRMFPHAAARNLRIVAVNKRDYAGSTPFTPQEQDALRGPVEEQRAVLEAMGLQLAHFIAWFIRKENIPPVSESSGMRTGGFALVGWSAGNMDTISLLANADKLSQATRELFETYFRTFVVYEMAARTAGENVDLRTGVRAPWWDPNVPSEDKVKAFQIFVSMDFPPVAELTGDLPGILARKPLLEEGSSKPTTTAARMTPEELAAVIDAETFLRSHALVSRIDPSILRQNIRRAILDCRSDLGSGGKGVIWPALQVKSVWADMSLGESLMGHWMLSDYWNTEHHLGHDGLRPLKTFKFENGNHLAHWDDAERFTEFLSKIL</sequence>
<dbReference type="Gene3D" id="3.40.50.1820">
    <property type="entry name" value="alpha/beta hydrolase"/>
    <property type="match status" value="1"/>
</dbReference>
<dbReference type="AlphaFoldDB" id="A0A8E2AZR4"/>
<organism evidence="1 2">
    <name type="scientific">Obba rivulosa</name>
    <dbReference type="NCBI Taxonomy" id="1052685"/>
    <lineage>
        <taxon>Eukaryota</taxon>
        <taxon>Fungi</taxon>
        <taxon>Dikarya</taxon>
        <taxon>Basidiomycota</taxon>
        <taxon>Agaricomycotina</taxon>
        <taxon>Agaricomycetes</taxon>
        <taxon>Polyporales</taxon>
        <taxon>Gelatoporiaceae</taxon>
        <taxon>Obba</taxon>
    </lineage>
</organism>
<evidence type="ECO:0008006" key="3">
    <source>
        <dbReference type="Google" id="ProtNLM"/>
    </source>
</evidence>
<keyword evidence="2" id="KW-1185">Reference proteome</keyword>
<proteinExistence type="predicted"/>
<accession>A0A8E2AZR4</accession>
<dbReference type="SUPFAM" id="SSF53474">
    <property type="entry name" value="alpha/beta-Hydrolases"/>
    <property type="match status" value="1"/>
</dbReference>
<dbReference type="OrthoDB" id="3466517at2759"/>
<dbReference type="Proteomes" id="UP000250043">
    <property type="component" value="Unassembled WGS sequence"/>
</dbReference>
<evidence type="ECO:0000313" key="1">
    <source>
        <dbReference type="EMBL" id="OCH91229.1"/>
    </source>
</evidence>
<evidence type="ECO:0000313" key="2">
    <source>
        <dbReference type="Proteomes" id="UP000250043"/>
    </source>
</evidence>
<dbReference type="EMBL" id="KV722389">
    <property type="protein sequence ID" value="OCH91229.1"/>
    <property type="molecule type" value="Genomic_DNA"/>
</dbReference>
<name>A0A8E2AZR4_9APHY</name>
<gene>
    <name evidence="1" type="ORF">OBBRIDRAFT_775554</name>
</gene>
<reference evidence="1 2" key="1">
    <citation type="submission" date="2016-07" db="EMBL/GenBank/DDBJ databases">
        <title>Draft genome of the white-rot fungus Obba rivulosa 3A-2.</title>
        <authorList>
            <consortium name="DOE Joint Genome Institute"/>
            <person name="Miettinen O."/>
            <person name="Riley R."/>
            <person name="Acob R."/>
            <person name="Barry K."/>
            <person name="Cullen D."/>
            <person name="De Vries R."/>
            <person name="Hainaut M."/>
            <person name="Hatakka A."/>
            <person name="Henrissat B."/>
            <person name="Hilden K."/>
            <person name="Kuo R."/>
            <person name="Labutti K."/>
            <person name="Lipzen A."/>
            <person name="Makela M.R."/>
            <person name="Sandor L."/>
            <person name="Spatafora J.W."/>
            <person name="Grigoriev I.V."/>
            <person name="Hibbett D.S."/>
        </authorList>
    </citation>
    <scope>NUCLEOTIDE SEQUENCE [LARGE SCALE GENOMIC DNA]</scope>
    <source>
        <strain evidence="1 2">3A-2</strain>
    </source>
</reference>
<protein>
    <recommendedName>
        <fullName evidence="3">AB hydrolase-1 domain-containing protein</fullName>
    </recommendedName>
</protein>
<dbReference type="InterPro" id="IPR029058">
    <property type="entry name" value="AB_hydrolase_fold"/>
</dbReference>